<comment type="caution">
    <text evidence="2">The sequence shown here is derived from an EMBL/GenBank/DDBJ whole genome shotgun (WGS) entry which is preliminary data.</text>
</comment>
<proteinExistence type="predicted"/>
<dbReference type="InterPro" id="IPR010980">
    <property type="entry name" value="Cyt_c/b562"/>
</dbReference>
<dbReference type="PROSITE" id="PS51009">
    <property type="entry name" value="CYTCII"/>
    <property type="match status" value="1"/>
</dbReference>
<dbReference type="SUPFAM" id="SSF47175">
    <property type="entry name" value="Cytochromes"/>
    <property type="match status" value="1"/>
</dbReference>
<feature type="transmembrane region" description="Helical" evidence="1">
    <location>
        <begin position="34"/>
        <end position="55"/>
    </location>
</feature>
<evidence type="ECO:0000313" key="3">
    <source>
        <dbReference type="Proteomes" id="UP001596111"/>
    </source>
</evidence>
<keyword evidence="1" id="KW-0472">Membrane</keyword>
<protein>
    <submittedName>
        <fullName evidence="2">Cytochrome C</fullName>
    </submittedName>
</protein>
<dbReference type="InterPro" id="IPR015984">
    <property type="entry name" value="Cyt_c_prime_subgr"/>
</dbReference>
<organism evidence="2 3">
    <name type="scientific">Rhodanobacter terrae</name>
    <dbReference type="NCBI Taxonomy" id="418647"/>
    <lineage>
        <taxon>Bacteria</taxon>
        <taxon>Pseudomonadati</taxon>
        <taxon>Pseudomonadota</taxon>
        <taxon>Gammaproteobacteria</taxon>
        <taxon>Lysobacterales</taxon>
        <taxon>Rhodanobacteraceae</taxon>
        <taxon>Rhodanobacter</taxon>
    </lineage>
</organism>
<gene>
    <name evidence="2" type="ORF">ACFPPB_01360</name>
</gene>
<accession>A0ABW0SRX1</accession>
<dbReference type="InterPro" id="IPR002321">
    <property type="entry name" value="Cyt_c_II"/>
</dbReference>
<name>A0ABW0SRX1_9GAMM</name>
<dbReference type="Gene3D" id="1.20.120.10">
    <property type="entry name" value="Cytochrome c/b562"/>
    <property type="match status" value="1"/>
</dbReference>
<dbReference type="PRINTS" id="PR00608">
    <property type="entry name" value="CYTCHROMECII"/>
</dbReference>
<dbReference type="EMBL" id="JBHSNG010000001">
    <property type="protein sequence ID" value="MFC5579767.1"/>
    <property type="molecule type" value="Genomic_DNA"/>
</dbReference>
<keyword evidence="1" id="KW-0812">Transmembrane</keyword>
<reference evidence="3" key="1">
    <citation type="journal article" date="2019" name="Int. J. Syst. Evol. Microbiol.">
        <title>The Global Catalogue of Microorganisms (GCM) 10K type strain sequencing project: providing services to taxonomists for standard genome sequencing and annotation.</title>
        <authorList>
            <consortium name="The Broad Institute Genomics Platform"/>
            <consortium name="The Broad Institute Genome Sequencing Center for Infectious Disease"/>
            <person name="Wu L."/>
            <person name="Ma J."/>
        </authorList>
    </citation>
    <scope>NUCLEOTIDE SEQUENCE [LARGE SCALE GENOMIC DNA]</scope>
    <source>
        <strain evidence="3">CGMCC 1.13587</strain>
    </source>
</reference>
<dbReference type="Proteomes" id="UP001596111">
    <property type="component" value="Unassembled WGS sequence"/>
</dbReference>
<keyword evidence="1" id="KW-1133">Transmembrane helix</keyword>
<evidence type="ECO:0000256" key="1">
    <source>
        <dbReference type="SAM" id="Phobius"/>
    </source>
</evidence>
<dbReference type="RefSeq" id="WP_377323623.1">
    <property type="nucleotide sequence ID" value="NZ_JBHSNG010000001.1"/>
</dbReference>
<sequence>MAFMPRILRGVAAGACYAWPFPIANHEVSMRAALLIVLGLVIGILGTVQVMNVLGERNPLPKAVMHVMAYHAGELKHAMKAQRCDAQSTRPHLLALQAMSSDIRPAFAGADPALFQIADKLHRAADAAVQAAPADCPALDAALKPVGEACQSCHQQYR</sequence>
<keyword evidence="3" id="KW-1185">Reference proteome</keyword>
<evidence type="ECO:0000313" key="2">
    <source>
        <dbReference type="EMBL" id="MFC5579767.1"/>
    </source>
</evidence>